<dbReference type="InterPro" id="IPR008889">
    <property type="entry name" value="VQ"/>
</dbReference>
<gene>
    <name evidence="3" type="ORF">QVD17_04250</name>
</gene>
<dbReference type="PANTHER" id="PTHR33783">
    <property type="entry name" value="PROTEIN HAIKU1"/>
    <property type="match status" value="1"/>
</dbReference>
<feature type="region of interest" description="Disordered" evidence="1">
    <location>
        <begin position="146"/>
        <end position="213"/>
    </location>
</feature>
<evidence type="ECO:0000313" key="4">
    <source>
        <dbReference type="Proteomes" id="UP001229421"/>
    </source>
</evidence>
<feature type="domain" description="VQ" evidence="2">
    <location>
        <begin position="39"/>
        <end position="62"/>
    </location>
</feature>
<name>A0AAD8LFY4_TARER</name>
<keyword evidence="4" id="KW-1185">Reference proteome</keyword>
<comment type="caution">
    <text evidence="3">The sequence shown here is derived from an EMBL/GenBank/DDBJ whole genome shotgun (WGS) entry which is preliminary data.</text>
</comment>
<dbReference type="Proteomes" id="UP001229421">
    <property type="component" value="Unassembled WGS sequence"/>
</dbReference>
<organism evidence="3 4">
    <name type="scientific">Tagetes erecta</name>
    <name type="common">African marigold</name>
    <dbReference type="NCBI Taxonomy" id="13708"/>
    <lineage>
        <taxon>Eukaryota</taxon>
        <taxon>Viridiplantae</taxon>
        <taxon>Streptophyta</taxon>
        <taxon>Embryophyta</taxon>
        <taxon>Tracheophyta</taxon>
        <taxon>Spermatophyta</taxon>
        <taxon>Magnoliopsida</taxon>
        <taxon>eudicotyledons</taxon>
        <taxon>Gunneridae</taxon>
        <taxon>Pentapetalae</taxon>
        <taxon>asterids</taxon>
        <taxon>campanulids</taxon>
        <taxon>Asterales</taxon>
        <taxon>Asteraceae</taxon>
        <taxon>Asteroideae</taxon>
        <taxon>Heliantheae alliance</taxon>
        <taxon>Tageteae</taxon>
        <taxon>Tagetes</taxon>
    </lineage>
</organism>
<dbReference type="InterPro" id="IPR039612">
    <property type="entry name" value="VQ_5/9/14"/>
</dbReference>
<feature type="compositionally biased region" description="Low complexity" evidence="1">
    <location>
        <begin position="178"/>
        <end position="194"/>
    </location>
</feature>
<evidence type="ECO:0000256" key="1">
    <source>
        <dbReference type="SAM" id="MobiDB-lite"/>
    </source>
</evidence>
<evidence type="ECO:0000313" key="3">
    <source>
        <dbReference type="EMBL" id="KAK1438441.1"/>
    </source>
</evidence>
<proteinExistence type="predicted"/>
<dbReference type="AlphaFoldDB" id="A0AAD8LFY4"/>
<sequence length="225" mass="24874">MDDSNYPKNTNLGVNKISKNIRKTPLPQSNVVDPARSVSQPQVYNINKNDFRSIVQQLTGSPLHHSQQILTPPVNLNHRNTRLQRVRPPPLSPININPPQMPLQTVPHCDNTQVRQDQFGRPQAGWSNAAESPISAYMRHLQHSINDTQSPGLLPNPHGSSPTTPNSQFLLPSPSGYLNLSSPRSPYPLLSPGILGPGPPPPRSPGISFPLSPRFFSVLSPRWRD</sequence>
<reference evidence="3" key="1">
    <citation type="journal article" date="2023" name="bioRxiv">
        <title>Improved chromosome-level genome assembly for marigold (Tagetes erecta).</title>
        <authorList>
            <person name="Jiang F."/>
            <person name="Yuan L."/>
            <person name="Wang S."/>
            <person name="Wang H."/>
            <person name="Xu D."/>
            <person name="Wang A."/>
            <person name="Fan W."/>
        </authorList>
    </citation>
    <scope>NUCLEOTIDE SEQUENCE</scope>
    <source>
        <strain evidence="3">WSJ</strain>
        <tissue evidence="3">Leaf</tissue>
    </source>
</reference>
<dbReference type="PANTHER" id="PTHR33783:SF1">
    <property type="entry name" value="PROTEIN HAIKU1"/>
    <property type="match status" value="1"/>
</dbReference>
<accession>A0AAD8LFY4</accession>
<feature type="compositionally biased region" description="Polar residues" evidence="1">
    <location>
        <begin position="158"/>
        <end position="170"/>
    </location>
</feature>
<evidence type="ECO:0000259" key="2">
    <source>
        <dbReference type="Pfam" id="PF05678"/>
    </source>
</evidence>
<dbReference type="EMBL" id="JAUHHV010000001">
    <property type="protein sequence ID" value="KAK1438441.1"/>
    <property type="molecule type" value="Genomic_DNA"/>
</dbReference>
<dbReference type="Pfam" id="PF05678">
    <property type="entry name" value="VQ"/>
    <property type="match status" value="1"/>
</dbReference>
<protein>
    <recommendedName>
        <fullName evidence="2">VQ domain-containing protein</fullName>
    </recommendedName>
</protein>